<proteinExistence type="predicted"/>
<keyword evidence="2" id="KW-1185">Reference proteome</keyword>
<gene>
    <name evidence="1" type="ORF">QFC21_002210</name>
</gene>
<sequence>MEGIAHYDDPTAGWPDPEHTTLQQAVAALAAAAAAQDQHGLHHHHHHPFGDLGDSSNGPDVSRAPGNVGQHDHQNNHDNITLAGAAAAAGGMHHMPLSALDLSTHGQLPPFPHHLGNSGFSMPGSHMQMQMQMQMPMHPSSDMLAAEQAAAAAKKQEKKERKKREKEEAKRQKAEAERQAIANSQPSLPPNTQLQVIRPEEVTMVGQTVSNSIAGPSRILSSPALPKRARPAVSHNDPSDSIVRRPGNGGDDGPITNVNEWLAGSWLKGPALRKVAKEKGVDLTVHLRKGKFTSQEEKLVDDAITDYLGARGLTRERDLTRMLFGGDDDPLLGDGDAGGNDGAGGTQNSKTRAKNKDRVDLVKAIGILCMPSIAPCIPGRPLTSINAFIVRKYDPYVRKGPWTSQEDADLLRAYQQYGPAWDKISRIVERNETDCRVRYTNHLQIKQTRKRGLWSAEEEDTLQRTIADICKASKTTIKDTPNRPVPWAVVVRLMGGQRNALECREKWFDQVLPRLMAQEQAGTGAASQPASQPASPADEPDAEASASASGPTPISKLPRAMEWTQADFIHLLRRIGEILGPDLSQVYQRDINFRTLHALTPDLQKFSYKHCYKTFRAYAKRVDGFETIPLSELLPKLEGIVSSKFRSGGPRSGTAILRRTRAPPAERALKETKSQEMIEDEDDDSGSEPESQDTPLADNAFEIEHNMDPTMSDVAMTSEMHDHMHLDDSMIDPALMDLAENTVVEDLLSAQNITLAGAAAESAAAAEAQPVASEAIQGEADASEPLEQITGKKRKHGEDGEKKPKKRTKKDKANDATQPEDHSSASTSSVAETSNASNVSSENMEMINDQPADDLTEEEKQRHKEEKRKRKEEKRARKEAKRQLAALEQGSLANVTE</sequence>
<name>A0ACC2VWC0_9TREE</name>
<reference evidence="1" key="1">
    <citation type="submission" date="2023-04" db="EMBL/GenBank/DDBJ databases">
        <title>Draft Genome sequencing of Naganishia species isolated from polar environments using Oxford Nanopore Technology.</title>
        <authorList>
            <person name="Leo P."/>
            <person name="Venkateswaran K."/>
        </authorList>
    </citation>
    <scope>NUCLEOTIDE SEQUENCE</scope>
    <source>
        <strain evidence="1">MNA-CCFEE 5423</strain>
    </source>
</reference>
<comment type="caution">
    <text evidence="1">The sequence shown here is derived from an EMBL/GenBank/DDBJ whole genome shotgun (WGS) entry which is preliminary data.</text>
</comment>
<evidence type="ECO:0000313" key="1">
    <source>
        <dbReference type="EMBL" id="KAJ9103750.1"/>
    </source>
</evidence>
<organism evidence="1 2">
    <name type="scientific">Naganishia friedmannii</name>
    <dbReference type="NCBI Taxonomy" id="89922"/>
    <lineage>
        <taxon>Eukaryota</taxon>
        <taxon>Fungi</taxon>
        <taxon>Dikarya</taxon>
        <taxon>Basidiomycota</taxon>
        <taxon>Agaricomycotina</taxon>
        <taxon>Tremellomycetes</taxon>
        <taxon>Filobasidiales</taxon>
        <taxon>Filobasidiaceae</taxon>
        <taxon>Naganishia</taxon>
    </lineage>
</organism>
<dbReference type="Proteomes" id="UP001227268">
    <property type="component" value="Unassembled WGS sequence"/>
</dbReference>
<protein>
    <submittedName>
        <fullName evidence="1">Uncharacterized protein</fullName>
    </submittedName>
</protein>
<accession>A0ACC2VWC0</accession>
<evidence type="ECO:0000313" key="2">
    <source>
        <dbReference type="Proteomes" id="UP001227268"/>
    </source>
</evidence>
<dbReference type="EMBL" id="JASBWT010000006">
    <property type="protein sequence ID" value="KAJ9103750.1"/>
    <property type="molecule type" value="Genomic_DNA"/>
</dbReference>